<protein>
    <submittedName>
        <fullName evidence="2">NR LBD domain-containing protein</fullName>
    </submittedName>
</protein>
<keyword evidence="1" id="KW-1185">Reference proteome</keyword>
<dbReference type="AlphaFoldDB" id="A0A1I7T057"/>
<evidence type="ECO:0000313" key="2">
    <source>
        <dbReference type="WBParaSite" id="Csp11.Scaffold44.g252.t1"/>
    </source>
</evidence>
<sequence>MKYFRKLLVELENAKSHYRDMFTDELSMNMSIDMYTTALRCAIYKKVSHDHRQLCLGLNQGEITADFNALGSVNLMKLIIIHLKIRLFKDWNSVSCRNKHHAYLRRKMDYYGKTADTNPERKKLFVFFKVVSMCTLIGFVQDFDFMQLQELDEEQSVEMDLAYFHMFEDFVEFEACGQLSFTYDYMNNICKSIGNHLEHKLTHSFSTYVITQMISRNAPSSLFIRDRTFIEERMMNLAKTTKRDYYDFPVQTKLFLERMMNSLDRFQKTPQVTLFKKFYSFLLKINSSIIDTDVYHLQTMYSTIPETCPLERHSLIFSLWFRYRS</sequence>
<organism evidence="1 2">
    <name type="scientific">Caenorhabditis tropicalis</name>
    <dbReference type="NCBI Taxonomy" id="1561998"/>
    <lineage>
        <taxon>Eukaryota</taxon>
        <taxon>Metazoa</taxon>
        <taxon>Ecdysozoa</taxon>
        <taxon>Nematoda</taxon>
        <taxon>Chromadorea</taxon>
        <taxon>Rhabditida</taxon>
        <taxon>Rhabditina</taxon>
        <taxon>Rhabditomorpha</taxon>
        <taxon>Rhabditoidea</taxon>
        <taxon>Rhabditidae</taxon>
        <taxon>Peloderinae</taxon>
        <taxon>Caenorhabditis</taxon>
    </lineage>
</organism>
<name>A0A1I7T057_9PELO</name>
<dbReference type="Proteomes" id="UP000095282">
    <property type="component" value="Unplaced"/>
</dbReference>
<evidence type="ECO:0000313" key="1">
    <source>
        <dbReference type="Proteomes" id="UP000095282"/>
    </source>
</evidence>
<reference evidence="2" key="1">
    <citation type="submission" date="2016-11" db="UniProtKB">
        <authorList>
            <consortium name="WormBaseParasite"/>
        </authorList>
    </citation>
    <scope>IDENTIFICATION</scope>
</reference>
<proteinExistence type="predicted"/>
<accession>A0A1I7T057</accession>
<dbReference type="WBParaSite" id="Csp11.Scaffold44.g252.t1">
    <property type="protein sequence ID" value="Csp11.Scaffold44.g252.t1"/>
    <property type="gene ID" value="Csp11.Scaffold44.g252"/>
</dbReference>